<dbReference type="PANTHER" id="PTHR43266">
    <property type="entry name" value="MACROLIDE-EFFLUX PROTEIN"/>
    <property type="match status" value="1"/>
</dbReference>
<dbReference type="NCBIfam" id="NF008397">
    <property type="entry name" value="PRK11195.1"/>
    <property type="match status" value="1"/>
</dbReference>
<gene>
    <name evidence="8" type="primary">lplT</name>
    <name evidence="8" type="ORF">NV381_09320</name>
</gene>
<reference evidence="8 9" key="1">
    <citation type="submission" date="2022-08" db="EMBL/GenBank/DDBJ databases">
        <title>Paenibacillus endoradicis sp. nov., Paenibacillus radicibacter sp. nov and Paenibacillus pararadicis sp. nov., three cold-adapted plant growth-promoting bacteria isolated from root of Larix gmelinii in Great Khingan.</title>
        <authorList>
            <person name="Xue H."/>
        </authorList>
    </citation>
    <scope>NUCLEOTIDE SEQUENCE [LARGE SCALE GENOMIC DNA]</scope>
    <source>
        <strain evidence="8 9">N5-1-1-5</strain>
    </source>
</reference>
<sequence length="414" mass="44235">MSLDRTNPSTTHAVGRVETTSMLKRMLSPLTTLLFTQFLSAFADNMILFITLAMIKKYALPDFYIGVVQGAFLFAFVILAPFVGAFADKNAKSHVLLIGNLIKAIGIVCLIAGLDPAVSYAIVGIGAAVYSPAKYGILTELTASESGLLSANARMEGFTILAILTGSLAGGTLAGYSITAALAVCLALYLVSLLITFLIPKGPVNSQLHYGREMLTFFKDTRRLFADRKTRFSLIGTGSFWMSSAVFRLALIAWVPIHLAIDSLDQISMLTAITGVGIMIGALATPKLIPAAKYYNAYRFGAVMIFAMLLFPLTYMMPLAVVLLLLIGFAGGVFIVPMNSALQDEGHRMIGSGKTIAVQNMVENALMLAGVGIYTQITKMGASADNSIIGIGIALAVFVVFLSSQVKRLKQLKA</sequence>
<evidence type="ECO:0000256" key="1">
    <source>
        <dbReference type="ARBA" id="ARBA00004651"/>
    </source>
</evidence>
<dbReference type="PANTHER" id="PTHR43266:SF2">
    <property type="entry name" value="MAJOR FACILITATOR SUPERFAMILY (MFS) PROFILE DOMAIN-CONTAINING PROTEIN"/>
    <property type="match status" value="1"/>
</dbReference>
<comment type="subcellular location">
    <subcellularLocation>
        <location evidence="1">Cell membrane</location>
        <topology evidence="1">Multi-pass membrane protein</topology>
    </subcellularLocation>
</comment>
<evidence type="ECO:0000313" key="8">
    <source>
        <dbReference type="EMBL" id="MCR8631401.1"/>
    </source>
</evidence>
<evidence type="ECO:0000313" key="9">
    <source>
        <dbReference type="Proteomes" id="UP001300012"/>
    </source>
</evidence>
<dbReference type="Proteomes" id="UP001300012">
    <property type="component" value="Unassembled WGS sequence"/>
</dbReference>
<protein>
    <submittedName>
        <fullName evidence="8">Lysophospholipid transporter LplT</fullName>
    </submittedName>
</protein>
<accession>A0ABT1YE06</accession>
<dbReference type="EMBL" id="JANQBD010000005">
    <property type="protein sequence ID" value="MCR8631401.1"/>
    <property type="molecule type" value="Genomic_DNA"/>
</dbReference>
<feature type="transmembrane region" description="Helical" evidence="7">
    <location>
        <begin position="232"/>
        <end position="255"/>
    </location>
</feature>
<feature type="transmembrane region" description="Helical" evidence="7">
    <location>
        <begin position="180"/>
        <end position="199"/>
    </location>
</feature>
<evidence type="ECO:0000256" key="7">
    <source>
        <dbReference type="SAM" id="Phobius"/>
    </source>
</evidence>
<comment type="caution">
    <text evidence="8">The sequence shown here is derived from an EMBL/GenBank/DDBJ whole genome shotgun (WGS) entry which is preliminary data.</text>
</comment>
<evidence type="ECO:0000256" key="4">
    <source>
        <dbReference type="ARBA" id="ARBA00022692"/>
    </source>
</evidence>
<keyword evidence="9" id="KW-1185">Reference proteome</keyword>
<organism evidence="8 9">
    <name type="scientific">Paenibacillus radicis</name>
    <name type="common">ex Xue et al. 2023</name>
    <dbReference type="NCBI Taxonomy" id="2972489"/>
    <lineage>
        <taxon>Bacteria</taxon>
        <taxon>Bacillati</taxon>
        <taxon>Bacillota</taxon>
        <taxon>Bacilli</taxon>
        <taxon>Bacillales</taxon>
        <taxon>Paenibacillaceae</taxon>
        <taxon>Paenibacillus</taxon>
    </lineage>
</organism>
<dbReference type="InterPro" id="IPR036259">
    <property type="entry name" value="MFS_trans_sf"/>
</dbReference>
<feature type="transmembrane region" description="Helical" evidence="7">
    <location>
        <begin position="388"/>
        <end position="406"/>
    </location>
</feature>
<feature type="transmembrane region" description="Helical" evidence="7">
    <location>
        <begin position="321"/>
        <end position="342"/>
    </location>
</feature>
<keyword evidence="2" id="KW-0813">Transport</keyword>
<feature type="transmembrane region" description="Helical" evidence="7">
    <location>
        <begin position="362"/>
        <end position="382"/>
    </location>
</feature>
<proteinExistence type="predicted"/>
<dbReference type="RefSeq" id="WP_258212999.1">
    <property type="nucleotide sequence ID" value="NZ_JANQBD010000005.1"/>
</dbReference>
<keyword evidence="3" id="KW-1003">Cell membrane</keyword>
<keyword evidence="5 7" id="KW-1133">Transmembrane helix</keyword>
<evidence type="ECO:0000256" key="5">
    <source>
        <dbReference type="ARBA" id="ARBA00022989"/>
    </source>
</evidence>
<name>A0ABT1YE06_9BACL</name>
<dbReference type="Pfam" id="PF07690">
    <property type="entry name" value="MFS_1"/>
    <property type="match status" value="1"/>
</dbReference>
<feature type="transmembrane region" description="Helical" evidence="7">
    <location>
        <begin position="297"/>
        <end position="315"/>
    </location>
</feature>
<dbReference type="CDD" id="cd06173">
    <property type="entry name" value="MFS_MefA_like"/>
    <property type="match status" value="1"/>
</dbReference>
<evidence type="ECO:0000256" key="3">
    <source>
        <dbReference type="ARBA" id="ARBA00022475"/>
    </source>
</evidence>
<evidence type="ECO:0000256" key="6">
    <source>
        <dbReference type="ARBA" id="ARBA00023136"/>
    </source>
</evidence>
<keyword evidence="6 7" id="KW-0472">Membrane</keyword>
<evidence type="ECO:0000256" key="2">
    <source>
        <dbReference type="ARBA" id="ARBA00022448"/>
    </source>
</evidence>
<dbReference type="InterPro" id="IPR011701">
    <property type="entry name" value="MFS"/>
</dbReference>
<feature type="transmembrane region" description="Helical" evidence="7">
    <location>
        <begin position="67"/>
        <end position="87"/>
    </location>
</feature>
<dbReference type="SUPFAM" id="SSF103473">
    <property type="entry name" value="MFS general substrate transporter"/>
    <property type="match status" value="1"/>
</dbReference>
<keyword evidence="4 7" id="KW-0812">Transmembrane</keyword>
<feature type="transmembrane region" description="Helical" evidence="7">
    <location>
        <begin position="32"/>
        <end position="55"/>
    </location>
</feature>
<feature type="transmembrane region" description="Helical" evidence="7">
    <location>
        <begin position="267"/>
        <end position="285"/>
    </location>
</feature>
<dbReference type="Gene3D" id="1.20.1250.20">
    <property type="entry name" value="MFS general substrate transporter like domains"/>
    <property type="match status" value="1"/>
</dbReference>